<gene>
    <name evidence="1" type="ordered locus">DIP0224</name>
</gene>
<evidence type="ECO:0000313" key="1">
    <source>
        <dbReference type="EMBL" id="CAE48730.1"/>
    </source>
</evidence>
<name>Q6NK13_CORDI</name>
<dbReference type="HOGENOM" id="CLU_3182552_0_0_11"/>
<proteinExistence type="predicted"/>
<sequence length="46" mass="5520">MPKLFGRFGISAGWRYKKWFNLARTTHLPSKVSHPEEFLAQLVWMR</sequence>
<dbReference type="EMBL" id="BX248354">
    <property type="protein sequence ID" value="CAE48730.1"/>
    <property type="molecule type" value="Genomic_DNA"/>
</dbReference>
<organism evidence="1 2">
    <name type="scientific">Corynebacterium diphtheriae (strain ATCC 700971 / NCTC 13129 / Biotype gravis)</name>
    <dbReference type="NCBI Taxonomy" id="257309"/>
    <lineage>
        <taxon>Bacteria</taxon>
        <taxon>Bacillati</taxon>
        <taxon>Actinomycetota</taxon>
        <taxon>Actinomycetes</taxon>
        <taxon>Mycobacteriales</taxon>
        <taxon>Corynebacteriaceae</taxon>
        <taxon>Corynebacterium</taxon>
    </lineage>
</organism>
<protein>
    <recommendedName>
        <fullName evidence="3">Transposase</fullName>
    </recommendedName>
</protein>
<reference evidence="1 2" key="1">
    <citation type="journal article" date="2003" name="Nucleic Acids Res.">
        <title>The complete genome sequence and analysis of Corynebacterium diphtheriae NCTC13129.</title>
        <authorList>
            <person name="Cerdeno-Tarraga A.M."/>
            <person name="Efstratiou A."/>
            <person name="Dover L.G."/>
            <person name="Holden M.T.G."/>
            <person name="Pallen M."/>
            <person name="Bentley S.D."/>
            <person name="Besra G.S."/>
            <person name="Churcher C."/>
            <person name="James K.D."/>
            <person name="De Zoysa A."/>
            <person name="Chillingworth T."/>
            <person name="Cronin A."/>
            <person name="Dowd L."/>
            <person name="Feltwell T."/>
            <person name="Hamlin N."/>
            <person name="Holroyd S."/>
            <person name="Jagels K."/>
            <person name="Moule S."/>
            <person name="Quail M.A."/>
            <person name="Rabbinowitsch E."/>
            <person name="Rutherford K."/>
            <person name="Thomson N.R."/>
            <person name="Unwin L."/>
            <person name="Whitehead S."/>
            <person name="Barrell B.G.Parkhill.J."/>
        </authorList>
    </citation>
    <scope>NUCLEOTIDE SEQUENCE [LARGE SCALE GENOMIC DNA]</scope>
    <source>
        <strain evidence="2">ATCC 700971 / NCTC 13129 / Biotype gravis</strain>
    </source>
</reference>
<dbReference type="AlphaFoldDB" id="Q6NK13"/>
<accession>Q6NK13</accession>
<evidence type="ECO:0008006" key="3">
    <source>
        <dbReference type="Google" id="ProtNLM"/>
    </source>
</evidence>
<dbReference type="KEGG" id="cdi:DIP0224"/>
<evidence type="ECO:0000313" key="2">
    <source>
        <dbReference type="Proteomes" id="UP000002198"/>
    </source>
</evidence>
<keyword evidence="2" id="KW-1185">Reference proteome</keyword>
<dbReference type="Proteomes" id="UP000002198">
    <property type="component" value="Chromosome"/>
</dbReference>
<dbReference type="STRING" id="257309.DIP0224"/>